<evidence type="ECO:0000313" key="2">
    <source>
        <dbReference type="Proteomes" id="UP000186110"/>
    </source>
</evidence>
<dbReference type="STRING" id="1484693.RS694_12120"/>
<dbReference type="Proteomes" id="UP000186110">
    <property type="component" value="Chromosome"/>
</dbReference>
<dbReference type="RefSeq" id="WP_051392023.1">
    <property type="nucleotide sequence ID" value="NZ_CP019239.1"/>
</dbReference>
<organism evidence="1 2">
    <name type="scientific">Rhodoferax saidenbachensis</name>
    <dbReference type="NCBI Taxonomy" id="1484693"/>
    <lineage>
        <taxon>Bacteria</taxon>
        <taxon>Pseudomonadati</taxon>
        <taxon>Pseudomonadota</taxon>
        <taxon>Betaproteobacteria</taxon>
        <taxon>Burkholderiales</taxon>
        <taxon>Comamonadaceae</taxon>
        <taxon>Rhodoferax</taxon>
    </lineage>
</organism>
<dbReference type="AlphaFoldDB" id="A0A1P8KB24"/>
<gene>
    <name evidence="1" type="ORF">RS694_12120</name>
</gene>
<sequence>MLEQIKRGLQRMLHVGEGAALAPTQMGLIPVEEIRHCLLECLGELGSARYPAVERRIWLENHVAGLWCLRADLMAALSDLYGEVVALEKLRQVTPLFAGHVPQAAAFSVSER</sequence>
<protein>
    <submittedName>
        <fullName evidence="1">Uncharacterized protein</fullName>
    </submittedName>
</protein>
<accession>A0A1P8KB24</accession>
<dbReference type="EMBL" id="CP019239">
    <property type="protein sequence ID" value="APW43197.1"/>
    <property type="molecule type" value="Genomic_DNA"/>
</dbReference>
<proteinExistence type="predicted"/>
<reference evidence="1 2" key="1">
    <citation type="submission" date="2017-01" db="EMBL/GenBank/DDBJ databases">
        <authorList>
            <person name="Mah S.A."/>
            <person name="Swanson W.J."/>
            <person name="Moy G.W."/>
            <person name="Vacquier V.D."/>
        </authorList>
    </citation>
    <scope>NUCLEOTIDE SEQUENCE [LARGE SCALE GENOMIC DNA]</scope>
    <source>
        <strain evidence="1 2">DSM 22694</strain>
    </source>
</reference>
<name>A0A1P8KB24_9BURK</name>
<dbReference type="KEGG" id="rsb:RS694_12120"/>
<evidence type="ECO:0000313" key="1">
    <source>
        <dbReference type="EMBL" id="APW43197.1"/>
    </source>
</evidence>
<keyword evidence="2" id="KW-1185">Reference proteome</keyword>